<dbReference type="PANTHER" id="PTHR37984:SF5">
    <property type="entry name" value="PROTEIN NYNRIN-LIKE"/>
    <property type="match status" value="1"/>
</dbReference>
<keyword evidence="2" id="KW-0808">Transferase</keyword>
<dbReference type="GO" id="GO:0005737">
    <property type="term" value="C:cytoplasm"/>
    <property type="evidence" value="ECO:0007669"/>
    <property type="project" value="UniProtKB-ARBA"/>
</dbReference>
<dbReference type="CDD" id="cd00110">
    <property type="entry name" value="LamG"/>
    <property type="match status" value="2"/>
</dbReference>
<dbReference type="Gene3D" id="2.60.120.200">
    <property type="match status" value="3"/>
</dbReference>
<dbReference type="InterPro" id="IPR000742">
    <property type="entry name" value="EGF"/>
</dbReference>
<evidence type="ECO:0000313" key="15">
    <source>
        <dbReference type="Proteomes" id="UP000054495"/>
    </source>
</evidence>
<feature type="domain" description="Laminin G" evidence="11">
    <location>
        <begin position="2006"/>
        <end position="2195"/>
    </location>
</feature>
<evidence type="ECO:0000256" key="4">
    <source>
        <dbReference type="ARBA" id="ARBA00022722"/>
    </source>
</evidence>
<evidence type="ECO:0000259" key="11">
    <source>
        <dbReference type="PROSITE" id="PS50025"/>
    </source>
</evidence>
<keyword evidence="8" id="KW-0245">EGF-like domain</keyword>
<dbReference type="PROSITE" id="PS50026">
    <property type="entry name" value="EGF_3"/>
    <property type="match status" value="1"/>
</dbReference>
<dbReference type="GO" id="GO:0003676">
    <property type="term" value="F:nucleic acid binding"/>
    <property type="evidence" value="ECO:0007669"/>
    <property type="project" value="InterPro"/>
</dbReference>
<dbReference type="Gene3D" id="2.40.70.10">
    <property type="entry name" value="Acid Proteases"/>
    <property type="match status" value="1"/>
</dbReference>
<dbReference type="PROSITE" id="PS50158">
    <property type="entry name" value="ZF_CCHC"/>
    <property type="match status" value="1"/>
</dbReference>
<evidence type="ECO:0000256" key="2">
    <source>
        <dbReference type="ARBA" id="ARBA00022679"/>
    </source>
</evidence>
<keyword evidence="7" id="KW-0862">Zinc</keyword>
<dbReference type="InterPro" id="IPR036875">
    <property type="entry name" value="Znf_CCHC_sf"/>
</dbReference>
<feature type="region of interest" description="Disordered" evidence="10">
    <location>
        <begin position="142"/>
        <end position="176"/>
    </location>
</feature>
<feature type="domain" description="CCHC-type" evidence="13">
    <location>
        <begin position="258"/>
        <end position="275"/>
    </location>
</feature>
<evidence type="ECO:0000256" key="8">
    <source>
        <dbReference type="PROSITE-ProRule" id="PRU00076"/>
    </source>
</evidence>
<organism evidence="14 15">
    <name type="scientific">Ancylostoma ceylanicum</name>
    <dbReference type="NCBI Taxonomy" id="53326"/>
    <lineage>
        <taxon>Eukaryota</taxon>
        <taxon>Metazoa</taxon>
        <taxon>Ecdysozoa</taxon>
        <taxon>Nematoda</taxon>
        <taxon>Chromadorea</taxon>
        <taxon>Rhabditida</taxon>
        <taxon>Rhabditina</taxon>
        <taxon>Rhabditomorpha</taxon>
        <taxon>Strongyloidea</taxon>
        <taxon>Ancylostomatidae</taxon>
        <taxon>Ancylostomatinae</taxon>
        <taxon>Ancylostoma</taxon>
    </lineage>
</organism>
<evidence type="ECO:0000256" key="9">
    <source>
        <dbReference type="PROSITE-ProRule" id="PRU00122"/>
    </source>
</evidence>
<feature type="domain" description="EGF-like" evidence="12">
    <location>
        <begin position="1962"/>
        <end position="2001"/>
    </location>
</feature>
<dbReference type="GO" id="GO:0003964">
    <property type="term" value="F:RNA-directed DNA polymerase activity"/>
    <property type="evidence" value="ECO:0007669"/>
    <property type="project" value="UniProtKB-EC"/>
</dbReference>
<dbReference type="InterPro" id="IPR043502">
    <property type="entry name" value="DNA/RNA_pol_sf"/>
</dbReference>
<keyword evidence="6 8" id="KW-1015">Disulfide bond</keyword>
<evidence type="ECO:0000256" key="3">
    <source>
        <dbReference type="ARBA" id="ARBA00022695"/>
    </source>
</evidence>
<feature type="disulfide bond" evidence="8">
    <location>
        <begin position="1970"/>
        <end position="1987"/>
    </location>
</feature>
<feature type="domain" description="Laminin G" evidence="11">
    <location>
        <begin position="1805"/>
        <end position="1961"/>
    </location>
</feature>
<dbReference type="Pfam" id="PF02210">
    <property type="entry name" value="Laminin_G_2"/>
    <property type="match status" value="1"/>
</dbReference>
<dbReference type="EMBL" id="KE125146">
    <property type="protein sequence ID" value="EPB70977.1"/>
    <property type="molecule type" value="Genomic_DNA"/>
</dbReference>
<feature type="region of interest" description="Disordered" evidence="10">
    <location>
        <begin position="192"/>
        <end position="223"/>
    </location>
</feature>
<dbReference type="GO" id="GO:0004519">
    <property type="term" value="F:endonuclease activity"/>
    <property type="evidence" value="ECO:0007669"/>
    <property type="project" value="UniProtKB-KW"/>
</dbReference>
<keyword evidence="5" id="KW-0378">Hydrolase</keyword>
<keyword evidence="4" id="KW-0540">Nuclease</keyword>
<evidence type="ECO:0000313" key="14">
    <source>
        <dbReference type="EMBL" id="EPB70977.1"/>
    </source>
</evidence>
<dbReference type="PROSITE" id="PS50025">
    <property type="entry name" value="LAM_G_DOMAIN"/>
    <property type="match status" value="3"/>
</dbReference>
<dbReference type="InterPro" id="IPR021109">
    <property type="entry name" value="Peptidase_aspartic_dom_sf"/>
</dbReference>
<dbReference type="InterPro" id="IPR050951">
    <property type="entry name" value="Retrovirus_Pol_polyprotein"/>
</dbReference>
<dbReference type="InterPro" id="IPR001791">
    <property type="entry name" value="Laminin_G"/>
</dbReference>
<protein>
    <recommendedName>
        <fullName evidence="1">RNA-directed DNA polymerase</fullName>
        <ecNumber evidence="1">2.7.7.49</ecNumber>
    </recommendedName>
</protein>
<dbReference type="Gene3D" id="3.30.70.270">
    <property type="match status" value="1"/>
</dbReference>
<dbReference type="InterPro" id="IPR013320">
    <property type="entry name" value="ConA-like_dom_sf"/>
</dbReference>
<evidence type="ECO:0000259" key="13">
    <source>
        <dbReference type="PROSITE" id="PS50158"/>
    </source>
</evidence>
<feature type="compositionally biased region" description="Basic and acidic residues" evidence="10">
    <location>
        <begin position="212"/>
        <end position="223"/>
    </location>
</feature>
<evidence type="ECO:0000256" key="6">
    <source>
        <dbReference type="ARBA" id="ARBA00023157"/>
    </source>
</evidence>
<dbReference type="InterPro" id="IPR001878">
    <property type="entry name" value="Znf_CCHC"/>
</dbReference>
<sequence length="2457" mass="272481">MADKKPDKSPAGAQTEVRQEFALSTLNEELDIIMQDLKNLPQDLTAAPNVKLGKAQRPMVEDAIRERVQQVCDQLERLTQSTSGYRVFGKELFALLHGEGIENIEDLRDFINTTGKDGEILEDICADLNTDVTQVRKAVRDLKKQTGRQQQEVEMETDEGPSPSGGSPCKAGPADDFGELRAMLDAMYNPLSSGAQQQGSRDTNSGIILPEHSNRVNDCSRRMEPQRRDIAADNGRQNFNQPQPQPFQRVNGRNAETRRCFKCSEVGHIGRHCPQQQQANMARNQRQLQTPHRMDHRVSQMIARGHSMGITVREPRSSFEGLIGNQLWVTLEVLGENLPAMIDSGSMISILPVGVLARAKKSGFDVDTLEAIEVEGTLPVYDASNNRMKFLGGVRVDVQLVGGQRSMVSFFVADQPGNEILLGTNALEGLGVYIIVDSKHDKESACTEFIHDEEREQIKSVRSLRRVYMPPYTCCLIQAQCETEADEVVMWSSRRGVPTGVFKISDKGLTLPIVNDGEDPLIIENGEELGKWSTDKWSEGWENMDLAVTGAATENLSTEDRRALLSEQITSNLASKVIQQDLAGTQVSFLGHLIDANGLHMDPRKVEVIKNYPTPTNIKQLRTFLGMASFYRKFCLGFSKQTSCLFALTSAKVKWSWDEEHNRAFEKVKKMISSGPVLSQPDIEKARSVEWDERLPFCMMAYNMTPHRATGESPYFILHGMDPEFPSSIIPNGGITWYSMDKSMDEYKTAILQSMAEVHDRVKEHNERTRARMKRDYDAKNEVDPSRHPKVGDRVYVVAPAEKSKCAHPNGVKIDNVRMAGHVQFICKDNCLAKAKLGDLKGVHFPGAFAKEPVITVWNAWKAASLFIRTDIDMAEKVKHHTNGVISPDAKALVAVLRLAYDRCRDWTAFICSTAGVNKHVNVDGYDVTPLLDHAVKVVRMEMLEGEKQNRPEKTGGTGYASPVYGRILEKDGRRGSLETQIVTTFRHVRDVLDGWQHMRNWVIVWPVELNVSGELVKEIIDRCKKHFEEGGVIVTAWTPVMRSNVEMWKNTMGLWLTIDGILAKLARASQFYTTSRTRMENGRLFTEVGSPECANRCIMSLSPRVSVLCVVMADGCPVPTTTHTAHTDTHMMWLALIAVTTLISRVVAVDDFIARRTYLKTPASYVNLTSEAWKVHEGDDQVTLAIRFQPSTKVGQVFSLRAIAPHGRKIAKLVGSLHNGYLQLDLFNASGNSILNKPFSTHFLDQNEEHSLAVRINTKHSSLSYRLESTTDHMCEITEKIDMQGAELVPTLGDGGNSMIGCVTLVTVQVGGATPPYEVIELSSYEIDECPSGDECAHRDCNKGRCLPLEVATCDCYGTQKSGPNCRYPARSVFVLNNDDESQPSNIRYTPWKVDQQISRITIDFRFAELDNKQGVLLHSVLDDGSVVKLYVVEKNGNLLFGSLGHVNFSLDTKVEFHSIFIGIHHESRVIGLNVDGQTQKISYANSSISLRLSSILFGGAPATNGARELGITACLKNVYVDHHDILYMLYDSDKRVESSKPLLPCSNDGSLPDLIALGLPLFNSDPLPNEDGVGGAEQTPDKAATGEGTKIEPAVQHISLASESIHKGGIFGSGSRMLQPRTCAEANTFYGLPSGPTQLDVDGTRPLLGSVAVCRDGVTTVPHDMPNGTVVRSSEDKTHAMFIVSYRDFTNEKLSRLIRNSASCKQYVQYDCNNAAIGFESKKTWFHVAVSNRTVAQIGRVPNSCPCMDLGCIESKKCNCDSRAITNDTGYLHGEDAGITRVVALHSEGDVSGKMTIGPLECKGFASDAPIRFAKPQALDVRRWNGEPLSLHFRTADSSATLLTIVENEEKYLQVGLVNGHMIRVSLSNSSVTVESQARLNDTKWHLLVLEFASDEIRVGIDSFNAFAAVSSDEIPDGQLSLNDDNNGFTGCVRSLVVNDNTVHLQGLITDVEGTSPYCEDRCTANFCRNAAECVEDFAADAAICRCKNPNVQSGRNCEIDINQNSSVSFHGGFLKYELSQNALRDQTVLSFRTDQSQALILFVHDHNNNFMQLHLSEEVNLTLSLNNEDIVSSCTVRAHPGTEYGNMKWIQKPRKLAQHPVQKFINVFTDIVIIPVGLNSPADPKPFVYTFVGGLERETHSSDGSMLLRPIYQCAVPDLLGCMRGLRIGGEVVDLRNAKHGYRPNDPNNGLTLAGNAYFTFDMDRFLSRYILTPTKRTQTLQFAFAPQSPSTQHQILATIHFKDDRLFEVILNKNGSVNVGIVDETKRGVVRTFVGNFSDGYRHFFVARFGAHQATAITSRLPINNPIIDFYVDAVRHDFEFVAENLDLYNAKEITVGGLKSEKQELFSSSSKNYYNGCASNLDVDFGIPALHATPFSYLGGDVPSLTNVSWLTPTVVVARGGCAPFRIPNSLPVYREPVELPVWDTNFQRLVYHTDYRDPLASGEDGNKCGFI</sequence>
<reference evidence="14 15" key="1">
    <citation type="submission" date="2013-05" db="EMBL/GenBank/DDBJ databases">
        <title>Draft genome of the parasitic nematode Anyclostoma ceylanicum.</title>
        <authorList>
            <person name="Mitreva M."/>
        </authorList>
    </citation>
    <scope>NUCLEOTIDE SEQUENCE [LARGE SCALE GENOMIC DNA]</scope>
</reference>
<accession>A0A0D6LTL0</accession>
<dbReference type="SUPFAM" id="SSF57756">
    <property type="entry name" value="Retrovirus zinc finger-like domains"/>
    <property type="match status" value="1"/>
</dbReference>
<dbReference type="GO" id="GO:0019899">
    <property type="term" value="F:enzyme binding"/>
    <property type="evidence" value="ECO:0007669"/>
    <property type="project" value="UniProtKB-ARBA"/>
</dbReference>
<keyword evidence="7" id="KW-0863">Zinc-finger</keyword>
<dbReference type="SMART" id="SM00282">
    <property type="entry name" value="LamG"/>
    <property type="match status" value="3"/>
</dbReference>
<feature type="domain" description="Laminin G" evidence="11">
    <location>
        <begin position="1377"/>
        <end position="1547"/>
    </location>
</feature>
<dbReference type="CDD" id="cd00303">
    <property type="entry name" value="retropepsin_like"/>
    <property type="match status" value="1"/>
</dbReference>
<dbReference type="InterPro" id="IPR043128">
    <property type="entry name" value="Rev_trsase/Diguanyl_cyclase"/>
</dbReference>
<keyword evidence="3" id="KW-0548">Nucleotidyltransferase</keyword>
<dbReference type="Gene3D" id="2.60.120.1000">
    <property type="match status" value="1"/>
</dbReference>
<feature type="compositionally biased region" description="Polar residues" evidence="10">
    <location>
        <begin position="192"/>
        <end position="206"/>
    </location>
</feature>
<evidence type="ECO:0000256" key="7">
    <source>
        <dbReference type="PROSITE-ProRule" id="PRU00047"/>
    </source>
</evidence>
<evidence type="ECO:0000256" key="10">
    <source>
        <dbReference type="SAM" id="MobiDB-lite"/>
    </source>
</evidence>
<dbReference type="Proteomes" id="UP000054495">
    <property type="component" value="Unassembled WGS sequence"/>
</dbReference>
<dbReference type="SUPFAM" id="SSF49899">
    <property type="entry name" value="Concanavalin A-like lectins/glucanases"/>
    <property type="match status" value="3"/>
</dbReference>
<comment type="caution">
    <text evidence="8">Lacks conserved residue(s) required for the propagation of feature annotation.</text>
</comment>
<keyword evidence="7" id="KW-0479">Metal-binding</keyword>
<keyword evidence="15" id="KW-1185">Reference proteome</keyword>
<dbReference type="PANTHER" id="PTHR37984">
    <property type="entry name" value="PROTEIN CBG26694"/>
    <property type="match status" value="1"/>
</dbReference>
<dbReference type="EC" id="2.7.7.49" evidence="1"/>
<evidence type="ECO:0000256" key="5">
    <source>
        <dbReference type="ARBA" id="ARBA00022759"/>
    </source>
</evidence>
<evidence type="ECO:0000259" key="12">
    <source>
        <dbReference type="PROSITE" id="PS50026"/>
    </source>
</evidence>
<dbReference type="FunFam" id="3.30.70.270:FF:000020">
    <property type="entry name" value="Transposon Tf2-6 polyprotein-like Protein"/>
    <property type="match status" value="1"/>
</dbReference>
<gene>
    <name evidence="14" type="ORF">ANCCEY_09942</name>
</gene>
<name>A0A0D6LTL0_9BILA</name>
<keyword evidence="5" id="KW-0255">Endonuclease</keyword>
<feature type="region of interest" description="Disordered" evidence="10">
    <location>
        <begin position="761"/>
        <end position="785"/>
    </location>
</feature>
<proteinExistence type="predicted"/>
<feature type="disulfide bond" evidence="9">
    <location>
        <begin position="1934"/>
        <end position="1961"/>
    </location>
</feature>
<evidence type="ECO:0000256" key="1">
    <source>
        <dbReference type="ARBA" id="ARBA00012493"/>
    </source>
</evidence>
<dbReference type="GO" id="GO:0008270">
    <property type="term" value="F:zinc ion binding"/>
    <property type="evidence" value="ECO:0007669"/>
    <property type="project" value="UniProtKB-KW"/>
</dbReference>
<dbReference type="SUPFAM" id="SSF56672">
    <property type="entry name" value="DNA/RNA polymerases"/>
    <property type="match status" value="1"/>
</dbReference>